<keyword evidence="4 7" id="KW-0812">Transmembrane</keyword>
<dbReference type="KEGG" id="xce:Xcel_3151"/>
<evidence type="ECO:0000313" key="9">
    <source>
        <dbReference type="EMBL" id="ACZ32152.1"/>
    </source>
</evidence>
<dbReference type="SUPFAM" id="SSF161098">
    <property type="entry name" value="MetI-like"/>
    <property type="match status" value="1"/>
</dbReference>
<feature type="transmembrane region" description="Helical" evidence="7">
    <location>
        <begin position="12"/>
        <end position="30"/>
    </location>
</feature>
<feature type="transmembrane region" description="Helical" evidence="7">
    <location>
        <begin position="281"/>
        <end position="307"/>
    </location>
</feature>
<dbReference type="STRING" id="446471.Xcel_3151"/>
<feature type="transmembrane region" description="Helical" evidence="7">
    <location>
        <begin position="239"/>
        <end position="261"/>
    </location>
</feature>
<dbReference type="InterPro" id="IPR035906">
    <property type="entry name" value="MetI-like_sf"/>
</dbReference>
<dbReference type="AlphaFoldDB" id="D1C0E9"/>
<keyword evidence="3" id="KW-1003">Cell membrane</keyword>
<feature type="transmembrane region" description="Helical" evidence="7">
    <location>
        <begin position="97"/>
        <end position="119"/>
    </location>
</feature>
<dbReference type="InterPro" id="IPR000515">
    <property type="entry name" value="MetI-like"/>
</dbReference>
<evidence type="ECO:0000256" key="4">
    <source>
        <dbReference type="ARBA" id="ARBA00022692"/>
    </source>
</evidence>
<dbReference type="HOGENOM" id="CLU_036879_0_1_11"/>
<gene>
    <name evidence="9" type="ordered locus">Xcel_3151</name>
</gene>
<evidence type="ECO:0000256" key="5">
    <source>
        <dbReference type="ARBA" id="ARBA00022989"/>
    </source>
</evidence>
<dbReference type="PANTHER" id="PTHR43163:SF6">
    <property type="entry name" value="DIPEPTIDE TRANSPORT SYSTEM PERMEASE PROTEIN DPPB-RELATED"/>
    <property type="match status" value="1"/>
</dbReference>
<keyword evidence="10" id="KW-1185">Reference proteome</keyword>
<accession>D1C0E9</accession>
<dbReference type="EMBL" id="CP001821">
    <property type="protein sequence ID" value="ACZ32152.1"/>
    <property type="molecule type" value="Genomic_DNA"/>
</dbReference>
<organism evidence="9 10">
    <name type="scientific">Xylanimonas cellulosilytica (strain DSM 15894 / JCM 12276 / CECT 5975 / KCTC 9989 / LMG 20990 / NBRC 107835 / XIL07)</name>
    <dbReference type="NCBI Taxonomy" id="446471"/>
    <lineage>
        <taxon>Bacteria</taxon>
        <taxon>Bacillati</taxon>
        <taxon>Actinomycetota</taxon>
        <taxon>Actinomycetes</taxon>
        <taxon>Micrococcales</taxon>
        <taxon>Promicromonosporaceae</taxon>
        <taxon>Xylanimonas</taxon>
    </lineage>
</organism>
<keyword evidence="5 7" id="KW-1133">Transmembrane helix</keyword>
<sequence length="316" mass="33031">MRGRVAGLVGQFAATLALASVLVFLVLRVLPGDAAVVALGVNATPEALAAWRAEHGTDRPLIAQYASWVGGLLRGDFGISFVTGNDLTVVILDRVQVTLIIVGLGMLLALLVAIPLGTLAAVTHRSAAGTLIAGVSQVGVAVPNFLVGVLLVALVAVRARWLPAGGWVPPAVDLVEFWRHAALPSVALGTVQAAIITRYVRSAVLEVMREDFLRTARAAGHTRGSALVRHGLRNAGVPIVTVVGVQLAAMLVGAVVVERVFVVPGLGSLLVDAVQQRDLQAVQSIVMVLVVLVVVVNFVVDVLYTVLDPRLRVVGR</sequence>
<dbReference type="GO" id="GO:0005886">
    <property type="term" value="C:plasma membrane"/>
    <property type="evidence" value="ECO:0007669"/>
    <property type="project" value="UniProtKB-SubCell"/>
</dbReference>
<reference evidence="9 10" key="2">
    <citation type="journal article" date="2010" name="Stand. Genomic Sci.">
        <title>Complete genome sequence of Xylanimonas cellulosilytica type strain (XIL07).</title>
        <authorList>
            <person name="Foster B."/>
            <person name="Pukall R."/>
            <person name="Abt B."/>
            <person name="Nolan M."/>
            <person name="Glavina Del Rio T."/>
            <person name="Chen F."/>
            <person name="Lucas S."/>
            <person name="Tice H."/>
            <person name="Pitluck S."/>
            <person name="Cheng J.-F."/>
            <person name="Chertkov O."/>
            <person name="Brettin T."/>
            <person name="Han C."/>
            <person name="Detter J.C."/>
            <person name="Bruce D."/>
            <person name="Goodwin L."/>
            <person name="Ivanova N."/>
            <person name="Mavromatis K."/>
            <person name="Pati A."/>
            <person name="Mikhailova N."/>
            <person name="Chen A."/>
            <person name="Palaniappan K."/>
            <person name="Land M."/>
            <person name="Hauser L."/>
            <person name="Chang Y.-J."/>
            <person name="Jeffries C.D."/>
            <person name="Chain P."/>
            <person name="Rohde M."/>
            <person name="Goeker M."/>
            <person name="Bristow J."/>
            <person name="Eisen J.A."/>
            <person name="Markowitz V."/>
            <person name="Hugenholtz P."/>
            <person name="Kyrpides N.C."/>
            <person name="Klenk H.-P."/>
            <person name="Lapidus A."/>
        </authorList>
    </citation>
    <scope>NUCLEOTIDE SEQUENCE [LARGE SCALE GENOMIC DNA]</scope>
    <source>
        <strain evidence="10">DSM 15894 / CECT 5975 / LMG 20990 / XIL07</strain>
    </source>
</reference>
<dbReference type="GO" id="GO:0071916">
    <property type="term" value="F:dipeptide transmembrane transporter activity"/>
    <property type="evidence" value="ECO:0007669"/>
    <property type="project" value="TreeGrafter"/>
</dbReference>
<protein>
    <submittedName>
        <fullName evidence="9">Binding-protein-dependent transport systems inner membrane component</fullName>
    </submittedName>
</protein>
<dbReference type="Pfam" id="PF19300">
    <property type="entry name" value="BPD_transp_1_N"/>
    <property type="match status" value="1"/>
</dbReference>
<dbReference type="Pfam" id="PF00528">
    <property type="entry name" value="BPD_transp_1"/>
    <property type="match status" value="1"/>
</dbReference>
<dbReference type="CDD" id="cd06261">
    <property type="entry name" value="TM_PBP2"/>
    <property type="match status" value="1"/>
</dbReference>
<comment type="similarity">
    <text evidence="7">Belongs to the binding-protein-dependent transport system permease family.</text>
</comment>
<dbReference type="Gene3D" id="1.10.3720.10">
    <property type="entry name" value="MetI-like"/>
    <property type="match status" value="1"/>
</dbReference>
<keyword evidence="2 7" id="KW-0813">Transport</keyword>
<evidence type="ECO:0000256" key="7">
    <source>
        <dbReference type="RuleBase" id="RU363032"/>
    </source>
</evidence>
<dbReference type="eggNOG" id="COG0601">
    <property type="taxonomic scope" value="Bacteria"/>
</dbReference>
<keyword evidence="6 7" id="KW-0472">Membrane</keyword>
<dbReference type="RefSeq" id="WP_012879894.1">
    <property type="nucleotide sequence ID" value="NC_013530.1"/>
</dbReference>
<dbReference type="PROSITE" id="PS50928">
    <property type="entry name" value="ABC_TM1"/>
    <property type="match status" value="1"/>
</dbReference>
<feature type="transmembrane region" description="Helical" evidence="7">
    <location>
        <begin position="177"/>
        <end position="200"/>
    </location>
</feature>
<feature type="transmembrane region" description="Helical" evidence="7">
    <location>
        <begin position="131"/>
        <end position="157"/>
    </location>
</feature>
<dbReference type="PANTHER" id="PTHR43163">
    <property type="entry name" value="DIPEPTIDE TRANSPORT SYSTEM PERMEASE PROTEIN DPPB-RELATED"/>
    <property type="match status" value="1"/>
</dbReference>
<dbReference type="InterPro" id="IPR045621">
    <property type="entry name" value="BPD_transp_1_N"/>
</dbReference>
<comment type="subcellular location">
    <subcellularLocation>
        <location evidence="1 7">Cell membrane</location>
        <topology evidence="1 7">Multi-pass membrane protein</topology>
    </subcellularLocation>
</comment>
<evidence type="ECO:0000259" key="8">
    <source>
        <dbReference type="PROSITE" id="PS50928"/>
    </source>
</evidence>
<evidence type="ECO:0000256" key="6">
    <source>
        <dbReference type="ARBA" id="ARBA00023136"/>
    </source>
</evidence>
<feature type="domain" description="ABC transmembrane type-1" evidence="8">
    <location>
        <begin position="95"/>
        <end position="300"/>
    </location>
</feature>
<reference evidence="10" key="1">
    <citation type="submission" date="2009-11" db="EMBL/GenBank/DDBJ databases">
        <title>The complete chromosome of Xylanimonas cellulosilytica DSM 15894.</title>
        <authorList>
            <consortium name="US DOE Joint Genome Institute (JGI-PGF)"/>
            <person name="Lucas S."/>
            <person name="Copeland A."/>
            <person name="Lapidus A."/>
            <person name="Glavina del Rio T."/>
            <person name="Dalin E."/>
            <person name="Tice H."/>
            <person name="Bruce D."/>
            <person name="Goodwin L."/>
            <person name="Pitluck S."/>
            <person name="Kyrpides N."/>
            <person name="Mavromatis K."/>
            <person name="Ivanova N."/>
            <person name="Mikhailova N."/>
            <person name="Foster B."/>
            <person name="Clum A."/>
            <person name="Brettin T."/>
            <person name="Detter J.C."/>
            <person name="Han C."/>
            <person name="Larimer F."/>
            <person name="Land M."/>
            <person name="Hauser L."/>
            <person name="Markowitz V."/>
            <person name="Cheng J.F."/>
            <person name="Hugenholtz P."/>
            <person name="Woyke T."/>
            <person name="Wu D."/>
            <person name="Gehrich-Schroeter G."/>
            <person name="Schneider S."/>
            <person name="Pukall S.R."/>
            <person name="Klenk H.P."/>
            <person name="Eisen J.A."/>
        </authorList>
    </citation>
    <scope>NUCLEOTIDE SEQUENCE [LARGE SCALE GENOMIC DNA]</scope>
    <source>
        <strain evidence="10">DSM 15894 / CECT 5975 / LMG 20990 / XIL07</strain>
    </source>
</reference>
<name>D1C0E9_XYLCX</name>
<evidence type="ECO:0000256" key="3">
    <source>
        <dbReference type="ARBA" id="ARBA00022475"/>
    </source>
</evidence>
<evidence type="ECO:0000313" key="10">
    <source>
        <dbReference type="Proteomes" id="UP000002255"/>
    </source>
</evidence>
<proteinExistence type="inferred from homology"/>
<dbReference type="Proteomes" id="UP000002255">
    <property type="component" value="Chromosome"/>
</dbReference>
<evidence type="ECO:0000256" key="2">
    <source>
        <dbReference type="ARBA" id="ARBA00022448"/>
    </source>
</evidence>
<evidence type="ECO:0000256" key="1">
    <source>
        <dbReference type="ARBA" id="ARBA00004651"/>
    </source>
</evidence>